<proteinExistence type="predicted"/>
<evidence type="ECO:0000313" key="2">
    <source>
        <dbReference type="Proteomes" id="UP000625711"/>
    </source>
</evidence>
<reference evidence="1" key="1">
    <citation type="submission" date="2020-08" db="EMBL/GenBank/DDBJ databases">
        <title>Genome sequencing and assembly of the red palm weevil Rhynchophorus ferrugineus.</title>
        <authorList>
            <person name="Dias G.B."/>
            <person name="Bergman C.M."/>
            <person name="Manee M."/>
        </authorList>
    </citation>
    <scope>NUCLEOTIDE SEQUENCE</scope>
    <source>
        <strain evidence="1">AA-2017</strain>
        <tissue evidence="1">Whole larva</tissue>
    </source>
</reference>
<gene>
    <name evidence="1" type="ORF">GWI33_020168</name>
</gene>
<comment type="caution">
    <text evidence="1">The sequence shown here is derived from an EMBL/GenBank/DDBJ whole genome shotgun (WGS) entry which is preliminary data.</text>
</comment>
<name>A0A834HWV7_RHYFE</name>
<dbReference type="AlphaFoldDB" id="A0A834HWV7"/>
<keyword evidence="2" id="KW-1185">Reference proteome</keyword>
<accession>A0A834HWV7</accession>
<protein>
    <submittedName>
        <fullName evidence="1">Uncharacterized protein</fullName>
    </submittedName>
</protein>
<sequence length="66" mass="7511">MNKNILPFAQLMCKFAVQSRNTSSGGTRSRSFKIKSKQKSFTIDDGPAWGLKVIIWDLSIYKFLNP</sequence>
<organism evidence="1 2">
    <name type="scientific">Rhynchophorus ferrugineus</name>
    <name type="common">Red palm weevil</name>
    <name type="synonym">Curculio ferrugineus</name>
    <dbReference type="NCBI Taxonomy" id="354439"/>
    <lineage>
        <taxon>Eukaryota</taxon>
        <taxon>Metazoa</taxon>
        <taxon>Ecdysozoa</taxon>
        <taxon>Arthropoda</taxon>
        <taxon>Hexapoda</taxon>
        <taxon>Insecta</taxon>
        <taxon>Pterygota</taxon>
        <taxon>Neoptera</taxon>
        <taxon>Endopterygota</taxon>
        <taxon>Coleoptera</taxon>
        <taxon>Polyphaga</taxon>
        <taxon>Cucujiformia</taxon>
        <taxon>Curculionidae</taxon>
        <taxon>Dryophthorinae</taxon>
        <taxon>Rhynchophorus</taxon>
    </lineage>
</organism>
<evidence type="ECO:0000313" key="1">
    <source>
        <dbReference type="EMBL" id="KAF7266485.1"/>
    </source>
</evidence>
<dbReference type="Proteomes" id="UP000625711">
    <property type="component" value="Unassembled WGS sequence"/>
</dbReference>
<dbReference type="EMBL" id="JAACXV010014535">
    <property type="protein sequence ID" value="KAF7266485.1"/>
    <property type="molecule type" value="Genomic_DNA"/>
</dbReference>